<comment type="caution">
    <text evidence="3">The sequence shown here is derived from an EMBL/GenBank/DDBJ whole genome shotgun (WGS) entry which is preliminary data.</text>
</comment>
<protein>
    <recommendedName>
        <fullName evidence="2">Ice-binding protein C-terminal domain-containing protein</fullName>
    </recommendedName>
</protein>
<feature type="signal peptide" evidence="1">
    <location>
        <begin position="1"/>
        <end position="22"/>
    </location>
</feature>
<dbReference type="Proteomes" id="UP000529795">
    <property type="component" value="Unassembled WGS sequence"/>
</dbReference>
<feature type="domain" description="Ice-binding protein C-terminal" evidence="2">
    <location>
        <begin position="208"/>
        <end position="233"/>
    </location>
</feature>
<name>A0A840FDG8_9SPHN</name>
<dbReference type="NCBIfam" id="NF035944">
    <property type="entry name" value="PEPxxWA-CTERM"/>
    <property type="match status" value="1"/>
</dbReference>
<sequence length="241" mass="24758">MKKLTLAGVAFAALIAAGPAQAAYTVTAYTGTVGRAFDATLANQSLFAQGTNNASKATFTYSGPLSLSVNGQSNTTNAGDLNGDFWKSQFISNYAYAYGPSNTAYGPGFSTQANFLASSGSISGYAYGSLYVIQSDTGTFGGQQLTIRHDDGVSVYVNGSTTALAGFTAGPTTAITESVFLPAGTTSYRIAYGRENGAPSVLNVSVAAVPEPATWGMMLVGFGMIGATARRRRTAAKVTFA</sequence>
<evidence type="ECO:0000259" key="2">
    <source>
        <dbReference type="Pfam" id="PF07589"/>
    </source>
</evidence>
<evidence type="ECO:0000256" key="1">
    <source>
        <dbReference type="SAM" id="SignalP"/>
    </source>
</evidence>
<reference evidence="3 4" key="1">
    <citation type="submission" date="2020-08" db="EMBL/GenBank/DDBJ databases">
        <title>Genomic Encyclopedia of Type Strains, Phase IV (KMG-IV): sequencing the most valuable type-strain genomes for metagenomic binning, comparative biology and taxonomic classification.</title>
        <authorList>
            <person name="Goeker M."/>
        </authorList>
    </citation>
    <scope>NUCLEOTIDE SEQUENCE [LARGE SCALE GENOMIC DNA]</scope>
    <source>
        <strain evidence="3 4">YC6723</strain>
    </source>
</reference>
<keyword evidence="4" id="KW-1185">Reference proteome</keyword>
<accession>A0A840FDG8</accession>
<dbReference type="NCBIfam" id="TIGR02595">
    <property type="entry name" value="PEP_CTERM"/>
    <property type="match status" value="1"/>
</dbReference>
<keyword evidence="1" id="KW-0732">Signal</keyword>
<dbReference type="EMBL" id="JACIEV010000018">
    <property type="protein sequence ID" value="MBB4155649.1"/>
    <property type="molecule type" value="Genomic_DNA"/>
</dbReference>
<organism evidence="3 4">
    <name type="scientific">Sphingomonas jinjuensis</name>
    <dbReference type="NCBI Taxonomy" id="535907"/>
    <lineage>
        <taxon>Bacteria</taxon>
        <taxon>Pseudomonadati</taxon>
        <taxon>Pseudomonadota</taxon>
        <taxon>Alphaproteobacteria</taxon>
        <taxon>Sphingomonadales</taxon>
        <taxon>Sphingomonadaceae</taxon>
        <taxon>Sphingomonas</taxon>
    </lineage>
</organism>
<dbReference type="Pfam" id="PF07589">
    <property type="entry name" value="PEP-CTERM"/>
    <property type="match status" value="1"/>
</dbReference>
<dbReference type="InterPro" id="IPR013424">
    <property type="entry name" value="Ice-binding_C"/>
</dbReference>
<proteinExistence type="predicted"/>
<evidence type="ECO:0000313" key="3">
    <source>
        <dbReference type="EMBL" id="MBB4155649.1"/>
    </source>
</evidence>
<evidence type="ECO:0000313" key="4">
    <source>
        <dbReference type="Proteomes" id="UP000529795"/>
    </source>
</evidence>
<gene>
    <name evidence="3" type="ORF">GGQ80_003574</name>
</gene>
<dbReference type="AlphaFoldDB" id="A0A840FDG8"/>
<feature type="chain" id="PRO_5032910458" description="Ice-binding protein C-terminal domain-containing protein" evidence="1">
    <location>
        <begin position="23"/>
        <end position="241"/>
    </location>
</feature>
<dbReference type="RefSeq" id="WP_183987327.1">
    <property type="nucleotide sequence ID" value="NZ_JACIEV010000018.1"/>
</dbReference>